<dbReference type="Gene3D" id="1.10.390.10">
    <property type="entry name" value="Neutral Protease Domain 2"/>
    <property type="match status" value="1"/>
</dbReference>
<dbReference type="CDD" id="cd09839">
    <property type="entry name" value="M1_like_TAF2"/>
    <property type="match status" value="1"/>
</dbReference>
<evidence type="ECO:0000313" key="11">
    <source>
        <dbReference type="EMBL" id="RYO87794.1"/>
    </source>
</evidence>
<accession>A0ABY0H8W3</accession>
<feature type="domain" description="Transcription initiation factor TFIID subunit 2 Ig-like" evidence="9">
    <location>
        <begin position="605"/>
        <end position="789"/>
    </location>
</feature>
<feature type="region of interest" description="Disordered" evidence="8">
    <location>
        <begin position="1292"/>
        <end position="1565"/>
    </location>
</feature>
<dbReference type="Proteomes" id="UP000294003">
    <property type="component" value="Unassembled WGS sequence"/>
</dbReference>
<gene>
    <name evidence="11" type="ORF">DL762_004084</name>
</gene>
<evidence type="ECO:0000256" key="5">
    <source>
        <dbReference type="ARBA" id="ARBA00023163"/>
    </source>
</evidence>
<dbReference type="PANTHER" id="PTHR15137:SF9">
    <property type="entry name" value="TRANSCRIPTION INITIATION FACTOR TFIID SUBUNIT 2"/>
    <property type="match status" value="1"/>
</dbReference>
<feature type="compositionally biased region" description="Low complexity" evidence="8">
    <location>
        <begin position="1301"/>
        <end position="1311"/>
    </location>
</feature>
<sequence length="1565" mass="175622">MPGAVEPEPAPEVDVNALPPAAELPVDNTPPRSYVVFKQSVDLEIDFRGKAVFGTSNLTIALTGDVSEVFIDARQCDIDVKKIRVSNCEVEASYKDPCDWIKTPDNYRWSAAQWGLRKSRMAPLLHHKRTEVSALDHDIKCCTPIHGNVRVQLPSGKDIRLKNRDADKSDPTDHSINPDDSISMCTVSVPFRLRNSADGLHFVGVEEADSRYPHVYTRHSSEPGTACSIFPCIDDPGSRNSWKISITCPRTVGDAFHQALATQQHFKSSTVANGSRKRKHGEDGPARSHYSLTEEDKLLEMTVVCSGFLTNETITEDETKRTMTFEIDKNKAAKHVGFAVGPFEHVDLWSEFRTEEDDVKLGVSAAKVHGYCLPGRAEEVRNTCAAIVTAVDYFVLTFGRYPFESYKVCFVDDMVEDTVSLCAFSLCSSKLLYPREVVDFEVDAIRILVHALASQWFGVNVVPNQKSDIWLIVGIAWFMTDQFIKFLCGTNEFRFRMKERADRLVQIDLGRPSLQDLGEHLHLGDFEAEFMDLKAPLVLFILDRRLSKSSSSAGLTRIISKMVGKANTTVQASDEVLMSEHFRKACEKTGGNRLDSFWSQWITGSGCPRFDVYQRFNKKRLCVEMTIRQVQDIAAAKKRPLLKDDFWRGVREEKNEVYAAELHHCFTGPMTIRIHEADGTPYEHIVDIREDQAKSAKFEIPYNTKYKRLKRNRRQRERQMAGYAKGNEDGQEEMQQVHFLGDVLQHPDEMDEWNLRDWDEETEAKMDQESYEWIRMDADFEWVCDMKTNLPPYMYVSQLQQDRDVVAQQDSMLYLDRSFPQVGPHPLVSTILTRTIVDKTYFHGIRTMAVDVLPRHAVKSLNWIGLVHLQKTFQHFFCRPGTFTPRPNNFADKRQYFVQRAIPEAVARVRGDDGHCPREARRFILEQLQANNNSDNVYSDQLYICRLIKALAICQIPDEKKAKQNMSMSMTFGDADDEEEPIDTEPREFRELARDEIERYRRMDEYSPSYQNCFTVAALEALCLLMKATIIPANPIVFLQYLQDGTADLVRIKACEALVELGTLKSPSFLRFFLSLLSTDTSPFVRDRLFKVLCRGLAGVAFGEHVVEDKTPQQPAEDGLIVEQESTDLEAIQKKKARREDLTSALAALKDEFRDDEQLPEAIWNALDSPVLSVAERINLLELCSILIDEDYSFPITFKYPTYWTVTRGERSRNKCVVNFKRHFRTRSRKKYDTPAPPPPPRPEPKRTITLNLNRAPSLSSGKPSTPPVSEPAAPPVAAPTKVSVPSAAAKPAPVAPKAPAPKASVSAAKPRIAAPTIRTGSPSTTGSQRDSISVQTPLRPTVELPQAESKATSLKTNGNGTPSLPKIPKPPKRASTESESGRPTKIVKLNTSKIPISALERLQKSKPRKLVRLKFNAWDKLRRRPSPPASGSIRATPKNLTEQKPNNGPRIPGSPSSPAAAIPKNNTVPSSSPTLTASQASSTLSSTSKTSQTLSQQSSKDGKPRKPLPDPSRKPLPDVRKPLPSAPQHPPPSASHSQPKDASSASAPKAPTKLKIKIKPPSQQ</sequence>
<dbReference type="SUPFAM" id="SSF63737">
    <property type="entry name" value="Leukotriene A4 hydrolase N-terminal domain"/>
    <property type="match status" value="1"/>
</dbReference>
<dbReference type="InterPro" id="IPR057991">
    <property type="entry name" value="TPR_TAF2_C"/>
</dbReference>
<evidence type="ECO:0000256" key="8">
    <source>
        <dbReference type="SAM" id="MobiDB-lite"/>
    </source>
</evidence>
<dbReference type="PANTHER" id="PTHR15137">
    <property type="entry name" value="TRANSCRIPTION INITIATION FACTOR TFIID"/>
    <property type="match status" value="1"/>
</dbReference>
<keyword evidence="4" id="KW-0805">Transcription regulation</keyword>
<dbReference type="InterPro" id="IPR037813">
    <property type="entry name" value="TAF2"/>
</dbReference>
<organism evidence="11 12">
    <name type="scientific">Monosporascus cannonballus</name>
    <dbReference type="NCBI Taxonomy" id="155416"/>
    <lineage>
        <taxon>Eukaryota</taxon>
        <taxon>Fungi</taxon>
        <taxon>Dikarya</taxon>
        <taxon>Ascomycota</taxon>
        <taxon>Pezizomycotina</taxon>
        <taxon>Sordariomycetes</taxon>
        <taxon>Xylariomycetidae</taxon>
        <taxon>Xylariales</taxon>
        <taxon>Xylariales incertae sedis</taxon>
        <taxon>Monosporascus</taxon>
    </lineage>
</organism>
<evidence type="ECO:0000313" key="12">
    <source>
        <dbReference type="Proteomes" id="UP000294003"/>
    </source>
</evidence>
<keyword evidence="7" id="KW-0175">Coiled coil</keyword>
<dbReference type="InterPro" id="IPR027268">
    <property type="entry name" value="Peptidase_M4/M1_CTD_sf"/>
</dbReference>
<feature type="compositionally biased region" description="Basic and acidic residues" evidence="8">
    <location>
        <begin position="1501"/>
        <end position="1522"/>
    </location>
</feature>
<dbReference type="InterPro" id="IPR042097">
    <property type="entry name" value="Aminopeptidase_N-like_N_sf"/>
</dbReference>
<keyword evidence="6" id="KW-0539">Nucleus</keyword>
<keyword evidence="5" id="KW-0804">Transcription</keyword>
<feature type="region of interest" description="Disordered" evidence="8">
    <location>
        <begin position="1227"/>
        <end position="1280"/>
    </location>
</feature>
<feature type="region of interest" description="Disordered" evidence="8">
    <location>
        <begin position="267"/>
        <end position="288"/>
    </location>
</feature>
<evidence type="ECO:0000259" key="9">
    <source>
        <dbReference type="Pfam" id="PF25316"/>
    </source>
</evidence>
<dbReference type="Gene3D" id="2.60.40.1730">
    <property type="entry name" value="tricorn interacting facor f3 domain"/>
    <property type="match status" value="1"/>
</dbReference>
<feature type="compositionally biased region" description="Low complexity" evidence="8">
    <location>
        <begin position="1535"/>
        <end position="1552"/>
    </location>
</feature>
<evidence type="ECO:0000256" key="6">
    <source>
        <dbReference type="ARBA" id="ARBA00023242"/>
    </source>
</evidence>
<dbReference type="Pfam" id="PF25577">
    <property type="entry name" value="TPR_TAF2_C"/>
    <property type="match status" value="1"/>
</dbReference>
<evidence type="ECO:0000256" key="7">
    <source>
        <dbReference type="SAM" id="Coils"/>
    </source>
</evidence>
<proteinExistence type="inferred from homology"/>
<feature type="domain" description="Transcription initiation factor TFIID subunit 2 TPR repeats" evidence="10">
    <location>
        <begin position="793"/>
        <end position="1095"/>
    </location>
</feature>
<feature type="compositionally biased region" description="Polar residues" evidence="8">
    <location>
        <begin position="1249"/>
        <end position="1263"/>
    </location>
</feature>
<name>A0ABY0H8W3_9PEZI</name>
<dbReference type="Pfam" id="PF25316">
    <property type="entry name" value="TAF2_3rd"/>
    <property type="match status" value="1"/>
</dbReference>
<evidence type="ECO:0000259" key="10">
    <source>
        <dbReference type="Pfam" id="PF25577"/>
    </source>
</evidence>
<feature type="coiled-coil region" evidence="7">
    <location>
        <begin position="1132"/>
        <end position="1159"/>
    </location>
</feature>
<evidence type="ECO:0000256" key="1">
    <source>
        <dbReference type="ARBA" id="ARBA00004123"/>
    </source>
</evidence>
<evidence type="ECO:0000256" key="3">
    <source>
        <dbReference type="ARBA" id="ARBA00017363"/>
    </source>
</evidence>
<keyword evidence="12" id="KW-1185">Reference proteome</keyword>
<dbReference type="SUPFAM" id="SSF55486">
    <property type="entry name" value="Metalloproteases ('zincins'), catalytic domain"/>
    <property type="match status" value="1"/>
</dbReference>
<feature type="compositionally biased region" description="Low complexity" evidence="8">
    <location>
        <begin position="1446"/>
        <end position="1500"/>
    </location>
</feature>
<evidence type="ECO:0000256" key="2">
    <source>
        <dbReference type="ARBA" id="ARBA00010937"/>
    </source>
</evidence>
<comment type="caution">
    <text evidence="11">The sequence shown here is derived from an EMBL/GenBank/DDBJ whole genome shotgun (WGS) entry which is preliminary data.</text>
</comment>
<feature type="compositionally biased region" description="Pro residues" evidence="8">
    <location>
        <begin position="1525"/>
        <end position="1534"/>
    </location>
</feature>
<feature type="compositionally biased region" description="Pro residues" evidence="8">
    <location>
        <begin position="1265"/>
        <end position="1278"/>
    </location>
</feature>
<reference evidence="11 12" key="1">
    <citation type="submission" date="2018-06" db="EMBL/GenBank/DDBJ databases">
        <title>Complete Genomes of Monosporascus.</title>
        <authorList>
            <person name="Robinson A.J."/>
            <person name="Natvig D.O."/>
        </authorList>
    </citation>
    <scope>NUCLEOTIDE SEQUENCE [LARGE SCALE GENOMIC DNA]</scope>
    <source>
        <strain evidence="11 12">CBS 609.92</strain>
    </source>
</reference>
<comment type="similarity">
    <text evidence="2">Belongs to the TAF2 family.</text>
</comment>
<protein>
    <recommendedName>
        <fullName evidence="3">Transcription initiation factor TFIID subunit 2</fullName>
    </recommendedName>
</protein>
<comment type="subcellular location">
    <subcellularLocation>
        <location evidence="1">Nucleus</location>
    </subcellularLocation>
</comment>
<feature type="compositionally biased region" description="Polar residues" evidence="8">
    <location>
        <begin position="1350"/>
        <end position="1363"/>
    </location>
</feature>
<feature type="compositionally biased region" description="Polar residues" evidence="8">
    <location>
        <begin position="1319"/>
        <end position="1339"/>
    </location>
</feature>
<dbReference type="InterPro" id="IPR057345">
    <property type="entry name" value="Ig-like_TAF2"/>
</dbReference>
<evidence type="ECO:0000256" key="4">
    <source>
        <dbReference type="ARBA" id="ARBA00023015"/>
    </source>
</evidence>
<dbReference type="EMBL" id="QJNS01000096">
    <property type="protein sequence ID" value="RYO87794.1"/>
    <property type="molecule type" value="Genomic_DNA"/>
</dbReference>